<organism evidence="2 3">
    <name type="scientific">Pseudorhodobacter turbinis</name>
    <dbReference type="NCBI Taxonomy" id="2500533"/>
    <lineage>
        <taxon>Bacteria</taxon>
        <taxon>Pseudomonadati</taxon>
        <taxon>Pseudomonadota</taxon>
        <taxon>Alphaproteobacteria</taxon>
        <taxon>Rhodobacterales</taxon>
        <taxon>Paracoccaceae</taxon>
        <taxon>Pseudorhodobacter</taxon>
    </lineage>
</organism>
<sequence length="250" mass="27615">MTLKINALETRRFGMVCAGIDGMASQLPDLAEVNRQAQMQGVAMISVRVDVSALDRVHTLEADGYRLMDTLVYYNGNLAQDRPALSLPTGISFRVATPQDAEAVGSLARLCFKNYIGHYHSDPRLDSKAADAAYAEWAERSVRQVSARDPVFLVLQGDDIAGFLTTRTRADDAHEFVLNGVAPEYQGRGLYAALLNAAARMIDAEAQGQEPQALLSISTQINNYGVQRVWARMGLVHSQSFYTFHKWFTL</sequence>
<dbReference type="PROSITE" id="PS51186">
    <property type="entry name" value="GNAT"/>
    <property type="match status" value="1"/>
</dbReference>
<dbReference type="Gene3D" id="3.40.630.30">
    <property type="match status" value="1"/>
</dbReference>
<proteinExistence type="predicted"/>
<dbReference type="AlphaFoldDB" id="A0A4P8ELZ8"/>
<protein>
    <submittedName>
        <fullName evidence="2">GNAT family N-acetyltransferase</fullName>
    </submittedName>
</protein>
<dbReference type="InterPro" id="IPR000182">
    <property type="entry name" value="GNAT_dom"/>
</dbReference>
<dbReference type="EMBL" id="CP039966">
    <property type="protein sequence ID" value="QCO58126.1"/>
    <property type="molecule type" value="Genomic_DNA"/>
</dbReference>
<dbReference type="GO" id="GO:0016747">
    <property type="term" value="F:acyltransferase activity, transferring groups other than amino-acyl groups"/>
    <property type="evidence" value="ECO:0007669"/>
    <property type="project" value="InterPro"/>
</dbReference>
<dbReference type="InterPro" id="IPR016181">
    <property type="entry name" value="Acyl_CoA_acyltransferase"/>
</dbReference>
<evidence type="ECO:0000313" key="3">
    <source>
        <dbReference type="Proteomes" id="UP000298631"/>
    </source>
</evidence>
<gene>
    <name evidence="2" type="ORF">EOK75_20430</name>
</gene>
<dbReference type="RefSeq" id="WP_137195933.1">
    <property type="nucleotide sequence ID" value="NZ_CP039966.1"/>
</dbReference>
<dbReference type="KEGG" id="pseb:EOK75_20430"/>
<reference evidence="2 3" key="1">
    <citation type="submission" date="2019-05" db="EMBL/GenBank/DDBJ databases">
        <title>Pseudorhodobacter turbinis sp. nov., isolated from the gut of the Korean turban shell.</title>
        <authorList>
            <person name="Jeong Y.-S."/>
            <person name="Kang W.-R."/>
            <person name="Bae J.-W."/>
        </authorList>
    </citation>
    <scope>NUCLEOTIDE SEQUENCE [LARGE SCALE GENOMIC DNA]</scope>
    <source>
        <strain evidence="2 3">S12M18</strain>
        <plasmid evidence="2 3">unnamed2</plasmid>
    </source>
</reference>
<keyword evidence="2" id="KW-0614">Plasmid</keyword>
<dbReference type="SUPFAM" id="SSF55729">
    <property type="entry name" value="Acyl-CoA N-acyltransferases (Nat)"/>
    <property type="match status" value="1"/>
</dbReference>
<accession>A0A4P8ELZ8</accession>
<dbReference type="OrthoDB" id="9774179at2"/>
<keyword evidence="3" id="KW-1185">Reference proteome</keyword>
<feature type="domain" description="N-acetyltransferase" evidence="1">
    <location>
        <begin position="91"/>
        <end position="250"/>
    </location>
</feature>
<keyword evidence="2" id="KW-0808">Transferase</keyword>
<name>A0A4P8ELZ8_9RHOB</name>
<geneLocation type="plasmid" evidence="2 3">
    <name>unnamed2</name>
</geneLocation>
<evidence type="ECO:0000259" key="1">
    <source>
        <dbReference type="PROSITE" id="PS51186"/>
    </source>
</evidence>
<evidence type="ECO:0000313" key="2">
    <source>
        <dbReference type="EMBL" id="QCO58126.1"/>
    </source>
</evidence>
<dbReference type="Proteomes" id="UP000298631">
    <property type="component" value="Plasmid unnamed2"/>
</dbReference>
<dbReference type="Pfam" id="PF00583">
    <property type="entry name" value="Acetyltransf_1"/>
    <property type="match status" value="1"/>
</dbReference>